<comment type="caution">
    <text evidence="2">The sequence shown here is derived from an EMBL/GenBank/DDBJ whole genome shotgun (WGS) entry which is preliminary data.</text>
</comment>
<evidence type="ECO:0000256" key="1">
    <source>
        <dbReference type="SAM" id="SignalP"/>
    </source>
</evidence>
<evidence type="ECO:0000313" key="3">
    <source>
        <dbReference type="Proteomes" id="UP001365542"/>
    </source>
</evidence>
<name>A0AAV9X9P5_9PEZI</name>
<sequence length="140" mass="14888">MIGLWYQDLSAFAALILSMALRSSEQVWDITYTIYRKEISATLSSSNTCTSCSGSASCISVDAVSFISYSDSHHCNYHPTADTSSLSYGYHTYTSSSAYFLTCSNAASLSATRSIQKPASMAPALAPHPSHSMAASSPAT</sequence>
<keyword evidence="3" id="KW-1185">Reference proteome</keyword>
<feature type="chain" id="PRO_5043564307" evidence="1">
    <location>
        <begin position="27"/>
        <end position="140"/>
    </location>
</feature>
<reference evidence="2 3" key="1">
    <citation type="submission" date="2019-10" db="EMBL/GenBank/DDBJ databases">
        <authorList>
            <person name="Palmer J.M."/>
        </authorList>
    </citation>
    <scope>NUCLEOTIDE SEQUENCE [LARGE SCALE GENOMIC DNA]</scope>
    <source>
        <strain evidence="2 3">TWF694</strain>
    </source>
</reference>
<keyword evidence="1" id="KW-0732">Signal</keyword>
<organism evidence="2 3">
    <name type="scientific">Orbilia ellipsospora</name>
    <dbReference type="NCBI Taxonomy" id="2528407"/>
    <lineage>
        <taxon>Eukaryota</taxon>
        <taxon>Fungi</taxon>
        <taxon>Dikarya</taxon>
        <taxon>Ascomycota</taxon>
        <taxon>Pezizomycotina</taxon>
        <taxon>Orbiliomycetes</taxon>
        <taxon>Orbiliales</taxon>
        <taxon>Orbiliaceae</taxon>
        <taxon>Orbilia</taxon>
    </lineage>
</organism>
<feature type="signal peptide" evidence="1">
    <location>
        <begin position="1"/>
        <end position="26"/>
    </location>
</feature>
<dbReference type="EMBL" id="JAVHJO010000008">
    <property type="protein sequence ID" value="KAK6537899.1"/>
    <property type="molecule type" value="Genomic_DNA"/>
</dbReference>
<protein>
    <submittedName>
        <fullName evidence="2">Uncharacterized protein</fullName>
    </submittedName>
</protein>
<accession>A0AAV9X9P5</accession>
<proteinExistence type="predicted"/>
<gene>
    <name evidence="2" type="ORF">TWF694_010798</name>
</gene>
<dbReference type="Proteomes" id="UP001365542">
    <property type="component" value="Unassembled WGS sequence"/>
</dbReference>
<evidence type="ECO:0000313" key="2">
    <source>
        <dbReference type="EMBL" id="KAK6537899.1"/>
    </source>
</evidence>
<dbReference type="AlphaFoldDB" id="A0AAV9X9P5"/>